<proteinExistence type="predicted"/>
<reference evidence="1" key="2">
    <citation type="journal article" date="2022" name="New Phytol.">
        <title>Evolutionary transition to the ectomycorrhizal habit in the genomes of a hyperdiverse lineage of mushroom-forming fungi.</title>
        <authorList>
            <person name="Looney B."/>
            <person name="Miyauchi S."/>
            <person name="Morin E."/>
            <person name="Drula E."/>
            <person name="Courty P.E."/>
            <person name="Kohler A."/>
            <person name="Kuo A."/>
            <person name="LaButti K."/>
            <person name="Pangilinan J."/>
            <person name="Lipzen A."/>
            <person name="Riley R."/>
            <person name="Andreopoulos W."/>
            <person name="He G."/>
            <person name="Johnson J."/>
            <person name="Nolan M."/>
            <person name="Tritt A."/>
            <person name="Barry K.W."/>
            <person name="Grigoriev I.V."/>
            <person name="Nagy L.G."/>
            <person name="Hibbett D."/>
            <person name="Henrissat B."/>
            <person name="Matheny P.B."/>
            <person name="Labbe J."/>
            <person name="Martin F.M."/>
        </authorList>
    </citation>
    <scope>NUCLEOTIDE SEQUENCE</scope>
    <source>
        <strain evidence="1">FP105234-sp</strain>
    </source>
</reference>
<accession>A0ACB8RVM7</accession>
<protein>
    <submittedName>
        <fullName evidence="1">Uncharacterized protein</fullName>
    </submittedName>
</protein>
<reference evidence="1" key="1">
    <citation type="submission" date="2021-02" db="EMBL/GenBank/DDBJ databases">
        <authorList>
            <consortium name="DOE Joint Genome Institute"/>
            <person name="Ahrendt S."/>
            <person name="Looney B.P."/>
            <person name="Miyauchi S."/>
            <person name="Morin E."/>
            <person name="Drula E."/>
            <person name="Courty P.E."/>
            <person name="Chicoki N."/>
            <person name="Fauchery L."/>
            <person name="Kohler A."/>
            <person name="Kuo A."/>
            <person name="Labutti K."/>
            <person name="Pangilinan J."/>
            <person name="Lipzen A."/>
            <person name="Riley R."/>
            <person name="Andreopoulos W."/>
            <person name="He G."/>
            <person name="Johnson J."/>
            <person name="Barry K.W."/>
            <person name="Grigoriev I.V."/>
            <person name="Nagy L."/>
            <person name="Hibbett D."/>
            <person name="Henrissat B."/>
            <person name="Matheny P.B."/>
            <person name="Labbe J."/>
            <person name="Martin F."/>
        </authorList>
    </citation>
    <scope>NUCLEOTIDE SEQUENCE</scope>
    <source>
        <strain evidence="1">FP105234-sp</strain>
    </source>
</reference>
<sequence length="408" mass="44738">MAKKIYSEPTSDTSPVKTSPVKKKPRSKALERVSISSLADLTVPAKPLSKPALKNRFQSPTPTPAAAPAAEADDDAASVAESSRTVNRRTEEDRIAFFRAQSACGDVEPHRAFCNSCETWVPLNATRRYVMRPWTVHSRQCKSASASAKPESKASPRKADDDESDAEDDQSNIQSTSDKSVRKSEAERQAYFEADPRAEEVRPFEVLCKTCHKWIKLGTTRRFALKNWKAHQNRCSGSISRVATAERKLKLVNDKAAKSYTTKSVQCAHCKDSVALEGEGDYNLTKWDEHKANCAKAPRVKERVVTLGAPSEGISSPEHSPRRAEKSADRPPSSVASTEATAVAVEAPRQGTKRAREDDDDEAADDVQPPRVRARKEGPSGALGWLLLPFKSFINGFKEGLQGSESST</sequence>
<name>A0ACB8RVM7_9AGAM</name>
<dbReference type="EMBL" id="MU275892">
    <property type="protein sequence ID" value="KAI0048125.1"/>
    <property type="molecule type" value="Genomic_DNA"/>
</dbReference>
<dbReference type="Proteomes" id="UP000814033">
    <property type="component" value="Unassembled WGS sequence"/>
</dbReference>
<evidence type="ECO:0000313" key="1">
    <source>
        <dbReference type="EMBL" id="KAI0048125.1"/>
    </source>
</evidence>
<keyword evidence="2" id="KW-1185">Reference proteome</keyword>
<gene>
    <name evidence="1" type="ORF">FA95DRAFT_1126820</name>
</gene>
<comment type="caution">
    <text evidence="1">The sequence shown here is derived from an EMBL/GenBank/DDBJ whole genome shotgun (WGS) entry which is preliminary data.</text>
</comment>
<organism evidence="1 2">
    <name type="scientific">Auriscalpium vulgare</name>
    <dbReference type="NCBI Taxonomy" id="40419"/>
    <lineage>
        <taxon>Eukaryota</taxon>
        <taxon>Fungi</taxon>
        <taxon>Dikarya</taxon>
        <taxon>Basidiomycota</taxon>
        <taxon>Agaricomycotina</taxon>
        <taxon>Agaricomycetes</taxon>
        <taxon>Russulales</taxon>
        <taxon>Auriscalpiaceae</taxon>
        <taxon>Auriscalpium</taxon>
    </lineage>
</organism>
<evidence type="ECO:0000313" key="2">
    <source>
        <dbReference type="Proteomes" id="UP000814033"/>
    </source>
</evidence>